<keyword evidence="3" id="KW-1185">Reference proteome</keyword>
<evidence type="ECO:0000313" key="3">
    <source>
        <dbReference type="Proteomes" id="UP000195787"/>
    </source>
</evidence>
<dbReference type="AlphaFoldDB" id="A0A1R4ESH4"/>
<proteinExistence type="predicted"/>
<sequence length="129" mass="14668">MHINETAAQIDEINRRYAEIYGFERTSDWLMLKVQEELGEVADAYLGMTGRQRDKGQGAGGGADARERFALELADAAGLLMALAHNEGVDLERAIDAKWLVWNRREHQRDEDLTDEERAMPGETYRQSD</sequence>
<dbReference type="Proteomes" id="UP000195787">
    <property type="component" value="Unassembled WGS sequence"/>
</dbReference>
<gene>
    <name evidence="2" type="ORF">CZ674_00580</name>
</gene>
<organism evidence="2 3">
    <name type="scientific">Agrococcus casei LMG 22410</name>
    <dbReference type="NCBI Taxonomy" id="1255656"/>
    <lineage>
        <taxon>Bacteria</taxon>
        <taxon>Bacillati</taxon>
        <taxon>Actinomycetota</taxon>
        <taxon>Actinomycetes</taxon>
        <taxon>Micrococcales</taxon>
        <taxon>Microbacteriaceae</taxon>
        <taxon>Agrococcus</taxon>
    </lineage>
</organism>
<accession>A0A1R4ESH4</accession>
<evidence type="ECO:0000313" key="2">
    <source>
        <dbReference type="EMBL" id="SJM46572.1"/>
    </source>
</evidence>
<protein>
    <recommendedName>
        <fullName evidence="4">NTP pyrophosphohydrolase MazG putative catalytic core domain-containing protein</fullName>
    </recommendedName>
</protein>
<dbReference type="OrthoDB" id="9791898at2"/>
<dbReference type="Gene3D" id="1.10.287.1080">
    <property type="entry name" value="MazG-like"/>
    <property type="match status" value="1"/>
</dbReference>
<evidence type="ECO:0008006" key="4">
    <source>
        <dbReference type="Google" id="ProtNLM"/>
    </source>
</evidence>
<reference evidence="2 3" key="1">
    <citation type="submission" date="2017-02" db="EMBL/GenBank/DDBJ databases">
        <authorList>
            <person name="Peterson S.W."/>
        </authorList>
    </citation>
    <scope>NUCLEOTIDE SEQUENCE [LARGE SCALE GENOMIC DNA]</scope>
    <source>
        <strain evidence="2 3">LMG 22410</strain>
    </source>
</reference>
<name>A0A1R4ESH4_9MICO</name>
<dbReference type="GeneID" id="303171706"/>
<dbReference type="RefSeq" id="WP_086990081.1">
    <property type="nucleotide sequence ID" value="NZ_FUHU01000003.1"/>
</dbReference>
<evidence type="ECO:0000256" key="1">
    <source>
        <dbReference type="SAM" id="MobiDB-lite"/>
    </source>
</evidence>
<feature type="region of interest" description="Disordered" evidence="1">
    <location>
        <begin position="107"/>
        <end position="129"/>
    </location>
</feature>
<dbReference type="SUPFAM" id="SSF101386">
    <property type="entry name" value="all-alpha NTP pyrophosphatases"/>
    <property type="match status" value="1"/>
</dbReference>
<dbReference type="EMBL" id="FUHU01000003">
    <property type="protein sequence ID" value="SJM46572.1"/>
    <property type="molecule type" value="Genomic_DNA"/>
</dbReference>